<dbReference type="GO" id="GO:0046872">
    <property type="term" value="F:metal ion binding"/>
    <property type="evidence" value="ECO:0007669"/>
    <property type="project" value="UniProtKB-KW"/>
</dbReference>
<evidence type="ECO:0000256" key="1">
    <source>
        <dbReference type="ARBA" id="ARBA00004496"/>
    </source>
</evidence>
<gene>
    <name evidence="21" type="ORF">CPJCM30710_20390</name>
</gene>
<evidence type="ECO:0000313" key="21">
    <source>
        <dbReference type="EMBL" id="GIM29373.1"/>
    </source>
</evidence>
<comment type="subcellular location">
    <subcellularLocation>
        <location evidence="1">Cytoplasm</location>
    </subcellularLocation>
</comment>
<accession>A0A919VM99</accession>
<comment type="catalytic activity">
    <reaction evidence="13">
        <text>L-glutamate + NH4(+) + ATP = L-glutamine + ADP + phosphate + H(+)</text>
        <dbReference type="Rhea" id="RHEA:16169"/>
        <dbReference type="ChEBI" id="CHEBI:15378"/>
        <dbReference type="ChEBI" id="CHEBI:28938"/>
        <dbReference type="ChEBI" id="CHEBI:29985"/>
        <dbReference type="ChEBI" id="CHEBI:30616"/>
        <dbReference type="ChEBI" id="CHEBI:43474"/>
        <dbReference type="ChEBI" id="CHEBI:58359"/>
        <dbReference type="ChEBI" id="CHEBI:456216"/>
        <dbReference type="EC" id="6.3.1.2"/>
    </reaction>
</comment>
<evidence type="ECO:0000256" key="17">
    <source>
        <dbReference type="PROSITE-ProRule" id="PRU01330"/>
    </source>
</evidence>
<evidence type="ECO:0000256" key="11">
    <source>
        <dbReference type="ARBA" id="ARBA00030136"/>
    </source>
</evidence>
<dbReference type="SMART" id="SM01230">
    <property type="entry name" value="Gln-synt_C"/>
    <property type="match status" value="1"/>
</dbReference>
<comment type="similarity">
    <text evidence="2 17 18">Belongs to the glutamine synthetase family.</text>
</comment>
<feature type="binding site" evidence="14">
    <location>
        <position position="333"/>
    </location>
    <ligand>
        <name>L-glutamate</name>
        <dbReference type="ChEBI" id="CHEBI:29985"/>
    </ligand>
</feature>
<evidence type="ECO:0000256" key="18">
    <source>
        <dbReference type="RuleBase" id="RU000384"/>
    </source>
</evidence>
<proteinExistence type="inferred from homology"/>
<feature type="binding site" evidence="16">
    <location>
        <position position="194"/>
    </location>
    <ligand>
        <name>Mg(2+)</name>
        <dbReference type="ChEBI" id="CHEBI:18420"/>
        <label>1</label>
    </ligand>
</feature>
<feature type="binding site" evidence="16">
    <location>
        <position position="187"/>
    </location>
    <ligand>
        <name>Mg(2+)</name>
        <dbReference type="ChEBI" id="CHEBI:18420"/>
        <label>1</label>
    </ligand>
</feature>
<evidence type="ECO:0000256" key="10">
    <source>
        <dbReference type="ARBA" id="ARBA00022842"/>
    </source>
</evidence>
<keyword evidence="10 16" id="KW-0460">Magnesium</keyword>
<sequence>MTYSKEDIIRLVEENDVRFIRLQFTDIFGTMKNVAITSRQIEKALNNECFFDGSSIEGFVRIEESDMYLAPDVDTFEILPWSTPDGNIARIICDVYTADGKPFEGDPRYILRKVLKEAKDMGYTFNVGPECEFFLFHTDGEGNPTTITHDNAGYFDLGHIDLGEEARRDMCIALEKMGFEIEASHHEVAAGQHEIDFKYDDALKAADNIMTFKSVVKTIAQAHGLHATFMPKPIFGISGSGMHVNMSLSRDGENAFHDPSDELGLSSIAYSFIAGVLEHVKGMAAITNPLVNSYKRLVPGYEAPVHVAWSAKNRSPLIRIPMARGESTRVELRNPDPSCNPYITLAICLAAGLDGIKRGATPPPSIEGNIFAMTEEERDAAGVESLPANLYDAIEELKKDKFVKATLGEHASHVYIEAKTLEWDEYRTRVHQWEVEQYLSKF</sequence>
<evidence type="ECO:0000256" key="12">
    <source>
        <dbReference type="ARBA" id="ARBA00030668"/>
    </source>
</evidence>
<dbReference type="Pfam" id="PF00120">
    <property type="entry name" value="Gln-synt_C"/>
    <property type="match status" value="1"/>
</dbReference>
<feature type="binding site" evidence="16">
    <location>
        <position position="331"/>
    </location>
    <ligand>
        <name>Mg(2+)</name>
        <dbReference type="ChEBI" id="CHEBI:18420"/>
        <label>1</label>
    </ligand>
</feature>
<dbReference type="PANTHER" id="PTHR43785:SF12">
    <property type="entry name" value="TYPE-1 GLUTAMINE SYNTHETASE 2"/>
    <property type="match status" value="1"/>
</dbReference>
<evidence type="ECO:0000256" key="5">
    <source>
        <dbReference type="ARBA" id="ARBA00022490"/>
    </source>
</evidence>
<dbReference type="InterPro" id="IPR036651">
    <property type="entry name" value="Gln_synt_N_sf"/>
</dbReference>
<dbReference type="GO" id="GO:0005737">
    <property type="term" value="C:cytoplasm"/>
    <property type="evidence" value="ECO:0007669"/>
    <property type="project" value="UniProtKB-SubCell"/>
</dbReference>
<keyword evidence="22" id="KW-1185">Reference proteome</keyword>
<keyword evidence="6" id="KW-0436">Ligase</keyword>
<comment type="cofactor">
    <cofactor evidence="16">
        <name>Mg(2+)</name>
        <dbReference type="ChEBI" id="CHEBI:18420"/>
    </cofactor>
    <text evidence="16">Binds 2 Mg(2+) ions per subunit.</text>
</comment>
<feature type="binding site" evidence="14">
    <location>
        <position position="302"/>
    </location>
    <ligand>
        <name>L-glutamate</name>
        <dbReference type="ChEBI" id="CHEBI:29985"/>
    </ligand>
</feature>
<dbReference type="Pfam" id="PF03951">
    <property type="entry name" value="Gln-synt_N"/>
    <property type="match status" value="1"/>
</dbReference>
<dbReference type="GO" id="GO:0006542">
    <property type="term" value="P:glutamine biosynthetic process"/>
    <property type="evidence" value="ECO:0007669"/>
    <property type="project" value="InterPro"/>
</dbReference>
<feature type="domain" description="GS beta-grasp" evidence="19">
    <location>
        <begin position="15"/>
        <end position="100"/>
    </location>
</feature>
<dbReference type="Gene3D" id="3.30.590.10">
    <property type="entry name" value="Glutamine synthetase/guanido kinase, catalytic domain"/>
    <property type="match status" value="1"/>
</dbReference>
<dbReference type="SUPFAM" id="SSF55931">
    <property type="entry name" value="Glutamine synthetase/guanido kinase"/>
    <property type="match status" value="1"/>
</dbReference>
<evidence type="ECO:0000256" key="8">
    <source>
        <dbReference type="ARBA" id="ARBA00022741"/>
    </source>
</evidence>
<feature type="binding site" evidence="15">
    <location>
        <position position="314"/>
    </location>
    <ligand>
        <name>ATP</name>
        <dbReference type="ChEBI" id="CHEBI:30616"/>
    </ligand>
</feature>
<evidence type="ECO:0000256" key="6">
    <source>
        <dbReference type="ARBA" id="ARBA00022598"/>
    </source>
</evidence>
<protein>
    <recommendedName>
        <fullName evidence="4">Glutamine synthetase</fullName>
        <ecNumber evidence="3">6.3.1.2</ecNumber>
    </recommendedName>
    <alternativeName>
        <fullName evidence="12">Glutamate--ammonia ligase</fullName>
    </alternativeName>
    <alternativeName>
        <fullName evidence="11">Glutamine synthetase I alpha</fullName>
    </alternativeName>
</protein>
<dbReference type="PROSITE" id="PS00180">
    <property type="entry name" value="GLNA_1"/>
    <property type="match status" value="1"/>
</dbReference>
<organism evidence="21 22">
    <name type="scientific">Clostridium polyendosporum</name>
    <dbReference type="NCBI Taxonomy" id="69208"/>
    <lineage>
        <taxon>Bacteria</taxon>
        <taxon>Bacillati</taxon>
        <taxon>Bacillota</taxon>
        <taxon>Clostridia</taxon>
        <taxon>Eubacteriales</taxon>
        <taxon>Clostridiaceae</taxon>
        <taxon>Clostridium</taxon>
    </lineage>
</organism>
<feature type="binding site" evidence="16">
    <location>
        <position position="132"/>
    </location>
    <ligand>
        <name>Mg(2+)</name>
        <dbReference type="ChEBI" id="CHEBI:18420"/>
        <label>1</label>
    </ligand>
</feature>
<dbReference type="AlphaFoldDB" id="A0A919VM99"/>
<dbReference type="InterPro" id="IPR008147">
    <property type="entry name" value="Gln_synt_N"/>
</dbReference>
<dbReference type="PANTHER" id="PTHR43785">
    <property type="entry name" value="GAMMA-GLUTAMYLPUTRESCINE SYNTHETASE"/>
    <property type="match status" value="1"/>
</dbReference>
<evidence type="ECO:0000313" key="22">
    <source>
        <dbReference type="Proteomes" id="UP000679179"/>
    </source>
</evidence>
<evidence type="ECO:0000256" key="9">
    <source>
        <dbReference type="ARBA" id="ARBA00022840"/>
    </source>
</evidence>
<reference evidence="21" key="1">
    <citation type="submission" date="2021-03" db="EMBL/GenBank/DDBJ databases">
        <title>Taxonomic study of Clostridium polyendosporum from meadow-gley soil under rice.</title>
        <authorList>
            <person name="Kobayashi H."/>
            <person name="Tanizawa Y."/>
            <person name="Yagura M."/>
        </authorList>
    </citation>
    <scope>NUCLEOTIDE SEQUENCE</scope>
    <source>
        <strain evidence="21">JCM 30710</strain>
    </source>
</reference>
<dbReference type="GO" id="GO:0004356">
    <property type="term" value="F:glutamine synthetase activity"/>
    <property type="evidence" value="ECO:0007669"/>
    <property type="project" value="UniProtKB-EC"/>
</dbReference>
<dbReference type="GO" id="GO:0005524">
    <property type="term" value="F:ATP binding"/>
    <property type="evidence" value="ECO:0007669"/>
    <property type="project" value="UniProtKB-KW"/>
</dbReference>
<evidence type="ECO:0000256" key="3">
    <source>
        <dbReference type="ARBA" id="ARBA00012937"/>
    </source>
</evidence>
<dbReference type="InterPro" id="IPR027302">
    <property type="entry name" value="Gln_synth_N_conserv_site"/>
</dbReference>
<dbReference type="SUPFAM" id="SSF54368">
    <property type="entry name" value="Glutamine synthetase, N-terminal domain"/>
    <property type="match status" value="1"/>
</dbReference>
<dbReference type="FunFam" id="3.30.590.10:FF:000003">
    <property type="entry name" value="Glutamine synthetase 2"/>
    <property type="match status" value="1"/>
</dbReference>
<evidence type="ECO:0000256" key="13">
    <source>
        <dbReference type="ARBA" id="ARBA00049436"/>
    </source>
</evidence>
<dbReference type="NCBIfam" id="TIGR00653">
    <property type="entry name" value="GlnA"/>
    <property type="match status" value="1"/>
</dbReference>
<feature type="binding site" evidence="16">
    <location>
        <position position="243"/>
    </location>
    <ligand>
        <name>Mg(2+)</name>
        <dbReference type="ChEBI" id="CHEBI:18420"/>
        <label>1</label>
    </ligand>
</feature>
<evidence type="ECO:0000256" key="16">
    <source>
        <dbReference type="PIRSR" id="PIRSR604809-3"/>
    </source>
</evidence>
<dbReference type="EMBL" id="BOPZ01000016">
    <property type="protein sequence ID" value="GIM29373.1"/>
    <property type="molecule type" value="Genomic_DNA"/>
</dbReference>
<name>A0A919VM99_9CLOT</name>
<keyword evidence="7 16" id="KW-0479">Metal-binding</keyword>
<evidence type="ECO:0000256" key="7">
    <source>
        <dbReference type="ARBA" id="ARBA00022723"/>
    </source>
</evidence>
<feature type="domain" description="GS catalytic" evidence="20">
    <location>
        <begin position="107"/>
        <end position="442"/>
    </location>
</feature>
<dbReference type="PROSITE" id="PS51986">
    <property type="entry name" value="GS_BETA_GRASP"/>
    <property type="match status" value="1"/>
</dbReference>
<evidence type="ECO:0000256" key="2">
    <source>
        <dbReference type="ARBA" id="ARBA00009897"/>
    </source>
</evidence>
<feature type="binding site" evidence="16">
    <location>
        <position position="130"/>
    </location>
    <ligand>
        <name>Mg(2+)</name>
        <dbReference type="ChEBI" id="CHEBI:18420"/>
        <label>1</label>
    </ligand>
</feature>
<keyword evidence="5" id="KW-0963">Cytoplasm</keyword>
<feature type="binding site" evidence="15">
    <location>
        <position position="182"/>
    </location>
    <ligand>
        <name>ATP</name>
        <dbReference type="ChEBI" id="CHEBI:30616"/>
    </ligand>
</feature>
<dbReference type="InterPro" id="IPR004809">
    <property type="entry name" value="Gln_synth_I"/>
</dbReference>
<dbReference type="Proteomes" id="UP000679179">
    <property type="component" value="Unassembled WGS sequence"/>
</dbReference>
<comment type="caution">
    <text evidence="21">The sequence shown here is derived from an EMBL/GenBank/DDBJ whole genome shotgun (WGS) entry which is preliminary data.</text>
</comment>
<evidence type="ECO:0000256" key="4">
    <source>
        <dbReference type="ARBA" id="ARBA00021364"/>
    </source>
</evidence>
<dbReference type="FunFam" id="3.10.20.70:FF:000005">
    <property type="entry name" value="Glutamine synthetase"/>
    <property type="match status" value="1"/>
</dbReference>
<dbReference type="InterPro" id="IPR014746">
    <property type="entry name" value="Gln_synth/guanido_kin_cat_dom"/>
</dbReference>
<dbReference type="InterPro" id="IPR008146">
    <property type="entry name" value="Gln_synth_cat_dom"/>
</dbReference>
<evidence type="ECO:0000259" key="19">
    <source>
        <dbReference type="PROSITE" id="PS51986"/>
    </source>
</evidence>
<dbReference type="PROSITE" id="PS51987">
    <property type="entry name" value="GS_CATALYTIC"/>
    <property type="match status" value="1"/>
</dbReference>
<keyword evidence="9 15" id="KW-0067">ATP-binding</keyword>
<dbReference type="Gene3D" id="3.10.20.70">
    <property type="entry name" value="Glutamine synthetase, N-terminal domain"/>
    <property type="match status" value="1"/>
</dbReference>
<dbReference type="EC" id="6.3.1.2" evidence="3"/>
<evidence type="ECO:0000256" key="15">
    <source>
        <dbReference type="PIRSR" id="PIRSR604809-2"/>
    </source>
</evidence>
<feature type="binding site" evidence="15">
    <location>
        <begin position="197"/>
        <end position="199"/>
    </location>
    <ligand>
        <name>ATP</name>
        <dbReference type="ChEBI" id="CHEBI:30616"/>
    </ligand>
</feature>
<evidence type="ECO:0000259" key="20">
    <source>
        <dbReference type="PROSITE" id="PS51987"/>
    </source>
</evidence>
<feature type="binding site" evidence="14">
    <location>
        <position position="314"/>
    </location>
    <ligand>
        <name>L-glutamate</name>
        <dbReference type="ChEBI" id="CHEBI:29985"/>
    </ligand>
</feature>
<feature type="binding site" evidence="14">
    <location>
        <position position="296"/>
    </location>
    <ligand>
        <name>L-glutamate</name>
        <dbReference type="ChEBI" id="CHEBI:29985"/>
    </ligand>
</feature>
<evidence type="ECO:0000256" key="14">
    <source>
        <dbReference type="PIRSR" id="PIRSR604809-1"/>
    </source>
</evidence>
<keyword evidence="8 15" id="KW-0547">Nucleotide-binding</keyword>